<dbReference type="Pfam" id="PF21168">
    <property type="entry name" value="FkbO_Hyg5-like_N"/>
    <property type="match status" value="1"/>
</dbReference>
<dbReference type="eggNOG" id="COG0251">
    <property type="taxonomic scope" value="Bacteria"/>
</dbReference>
<reference evidence="3" key="1">
    <citation type="submission" date="2010-05" db="EMBL/GenBank/DDBJ databases">
        <title>Complete sequence of Methylotenera sp. 301.</title>
        <authorList>
            <person name="Lucas S."/>
            <person name="Copeland A."/>
            <person name="Lapidus A."/>
            <person name="Cheng J.-F."/>
            <person name="Bruce D."/>
            <person name="Goodwin L."/>
            <person name="Pitluck S."/>
            <person name="Clum A."/>
            <person name="Land M."/>
            <person name="Hauser L."/>
            <person name="Kyrpides N."/>
            <person name="Ivanova N."/>
            <person name="Chistoservova L."/>
            <person name="Kalyuzhnaya M."/>
            <person name="Woyke T."/>
        </authorList>
    </citation>
    <scope>NUCLEOTIDE SEQUENCE [LARGE SCALE GENOMIC DNA]</scope>
    <source>
        <strain evidence="3">301</strain>
    </source>
</reference>
<evidence type="ECO:0000313" key="2">
    <source>
        <dbReference type="EMBL" id="ADI30691.1"/>
    </source>
</evidence>
<organism evidence="2 3">
    <name type="scientific">Methylotenera versatilis (strain 301)</name>
    <dbReference type="NCBI Taxonomy" id="666681"/>
    <lineage>
        <taxon>Bacteria</taxon>
        <taxon>Pseudomonadati</taxon>
        <taxon>Pseudomonadota</taxon>
        <taxon>Betaproteobacteria</taxon>
        <taxon>Nitrosomonadales</taxon>
        <taxon>Methylophilaceae</taxon>
        <taxon>Methylotenera</taxon>
    </lineage>
</organism>
<protein>
    <recommendedName>
        <fullName evidence="1">Chorismatase FkbO/Hyg5-like N-terminal domain-containing protein</fullName>
    </recommendedName>
</protein>
<dbReference type="CDD" id="cd06153">
    <property type="entry name" value="YjgF_YER057c_UK114_like_5"/>
    <property type="match status" value="1"/>
</dbReference>
<dbReference type="KEGG" id="meh:M301_2326"/>
<sequence length="358" mass="39727">MGIKVQYIAFPDVQRQAQAWQDQVLGIVCFNESNPDDLNAIPKIHLNTPVLAGENIACEIWLSDISSENTSSSHVVSANKGGIQYRLDGELLFGVFSLDELTFSQEQTQPTENKIPPLQQATESAYRQIFALIDELGYSNVYRFWNYMADINDSSHDLERYRQFNVGRKHVLMQSGCDAGSELPAACALGLAKGPLSIAFLAGKKAAVAIENPRQIKAYDYPEQYGPLTPSFSRAALLHSGNQATLFISGTASIVGHQTQHASDVAAQTRETLLNLEAVIAEANSVLEQPRFNLCDSFLRVYIRHVVDLDAVRTELQRYLKGEINAVYIQADICRHDLLVEIEATIQCQTDFDKTEVA</sequence>
<dbReference type="RefSeq" id="WP_013148999.1">
    <property type="nucleotide sequence ID" value="NC_014207.1"/>
</dbReference>
<dbReference type="HOGENOM" id="CLU_060951_0_0_4"/>
<dbReference type="EMBL" id="CP002056">
    <property type="protein sequence ID" value="ADI30691.1"/>
    <property type="molecule type" value="Genomic_DNA"/>
</dbReference>
<dbReference type="SUPFAM" id="SSF55298">
    <property type="entry name" value="YjgF-like"/>
    <property type="match status" value="1"/>
</dbReference>
<dbReference type="STRING" id="666681.M301_2326"/>
<dbReference type="InterPro" id="IPR049368">
    <property type="entry name" value="FkbO_Hyg5-like_N"/>
</dbReference>
<name>D7DLZ7_METV0</name>
<proteinExistence type="predicted"/>
<dbReference type="Gene3D" id="3.30.1330.40">
    <property type="entry name" value="RutC-like"/>
    <property type="match status" value="1"/>
</dbReference>
<feature type="domain" description="Chorismatase FkbO/Hyg5-like N-terminal" evidence="1">
    <location>
        <begin position="71"/>
        <end position="202"/>
    </location>
</feature>
<accession>D7DLZ7</accession>
<dbReference type="AlphaFoldDB" id="D7DLZ7"/>
<reference evidence="2 3" key="2">
    <citation type="journal article" date="2011" name="J. Bacteriol.">
        <title>Genomes of three methylotrophs from a single niche uncover genetic and metabolic divergence of Methylophilaceae.</title>
        <authorList>
            <person name="Lapidus A."/>
            <person name="Clum A."/>
            <person name="Labutti K."/>
            <person name="Kaluzhnaya M.G."/>
            <person name="Lim S."/>
            <person name="Beck D.A."/>
            <person name="Glavina Del Rio T."/>
            <person name="Nolan M."/>
            <person name="Mavromatis K."/>
            <person name="Huntemann M."/>
            <person name="Lucas S."/>
            <person name="Lidstrom M.E."/>
            <person name="Ivanova N."/>
            <person name="Chistoserdova L."/>
        </authorList>
    </citation>
    <scope>NUCLEOTIDE SEQUENCE [LARGE SCALE GENOMIC DNA]</scope>
    <source>
        <strain evidence="2 3">301</strain>
    </source>
</reference>
<keyword evidence="3" id="KW-1185">Reference proteome</keyword>
<dbReference type="InterPro" id="IPR035959">
    <property type="entry name" value="RutC-like_sf"/>
</dbReference>
<evidence type="ECO:0000313" key="3">
    <source>
        <dbReference type="Proteomes" id="UP000000383"/>
    </source>
</evidence>
<dbReference type="Proteomes" id="UP000000383">
    <property type="component" value="Chromosome"/>
</dbReference>
<gene>
    <name evidence="2" type="ordered locus">M301_2326</name>
</gene>
<evidence type="ECO:0000259" key="1">
    <source>
        <dbReference type="Pfam" id="PF21168"/>
    </source>
</evidence>